<dbReference type="InterPro" id="IPR042197">
    <property type="entry name" value="Apaf_helical"/>
</dbReference>
<dbReference type="InterPro" id="IPR050905">
    <property type="entry name" value="Plant_NBS-LRR"/>
</dbReference>
<feature type="domain" description="AAA+ ATPase" evidence="9">
    <location>
        <begin position="319"/>
        <end position="542"/>
    </location>
</feature>
<dbReference type="EMBL" id="QGNW01000178">
    <property type="protein sequence ID" value="RVW87953.1"/>
    <property type="molecule type" value="Genomic_DNA"/>
</dbReference>
<keyword evidence="8" id="KW-0472">Membrane</keyword>
<evidence type="ECO:0000256" key="8">
    <source>
        <dbReference type="SAM" id="Phobius"/>
    </source>
</evidence>
<evidence type="ECO:0000256" key="2">
    <source>
        <dbReference type="ARBA" id="ARBA00022614"/>
    </source>
</evidence>
<dbReference type="GO" id="GO:0043531">
    <property type="term" value="F:ADP binding"/>
    <property type="evidence" value="ECO:0007669"/>
    <property type="project" value="InterPro"/>
</dbReference>
<dbReference type="SMART" id="SM00382">
    <property type="entry name" value="AAA"/>
    <property type="match status" value="1"/>
</dbReference>
<dbReference type="InterPro" id="IPR058922">
    <property type="entry name" value="WHD_DRP"/>
</dbReference>
<keyword evidence="5" id="KW-0611">Plant defense</keyword>
<evidence type="ECO:0000256" key="6">
    <source>
        <dbReference type="ARBA" id="ARBA00022840"/>
    </source>
</evidence>
<feature type="transmembrane region" description="Helical" evidence="8">
    <location>
        <begin position="76"/>
        <end position="98"/>
    </location>
</feature>
<dbReference type="Proteomes" id="UP000288805">
    <property type="component" value="Unassembled WGS sequence"/>
</dbReference>
<dbReference type="Gene3D" id="3.40.50.300">
    <property type="entry name" value="P-loop containing nucleotide triphosphate hydrolases"/>
    <property type="match status" value="1"/>
</dbReference>
<evidence type="ECO:0000313" key="11">
    <source>
        <dbReference type="Proteomes" id="UP000288805"/>
    </source>
</evidence>
<dbReference type="Pfam" id="PF00931">
    <property type="entry name" value="NB-ARC"/>
    <property type="match status" value="1"/>
</dbReference>
<dbReference type="SUPFAM" id="SSF52540">
    <property type="entry name" value="P-loop containing nucleoside triphosphate hydrolases"/>
    <property type="match status" value="1"/>
</dbReference>
<reference evidence="10 11" key="1">
    <citation type="journal article" date="2018" name="PLoS Genet.">
        <title>Population sequencing reveals clonal diversity and ancestral inbreeding in the grapevine cultivar Chardonnay.</title>
        <authorList>
            <person name="Roach M.J."/>
            <person name="Johnson D.L."/>
            <person name="Bohlmann J."/>
            <person name="van Vuuren H.J."/>
            <person name="Jones S.J."/>
            <person name="Pretorius I.S."/>
            <person name="Schmidt S.A."/>
            <person name="Borneman A.R."/>
        </authorList>
    </citation>
    <scope>NUCLEOTIDE SEQUENCE [LARGE SCALE GENOMIC DNA]</scope>
    <source>
        <strain evidence="11">cv. Chardonnay</strain>
        <tissue evidence="10">Leaf</tissue>
    </source>
</reference>
<keyword evidence="7" id="KW-0175">Coiled coil</keyword>
<keyword evidence="2" id="KW-0433">Leucine-rich repeat</keyword>
<keyword evidence="4" id="KW-0547">Nucleotide-binding</keyword>
<evidence type="ECO:0000256" key="7">
    <source>
        <dbReference type="SAM" id="Coils"/>
    </source>
</evidence>
<dbReference type="PRINTS" id="PR00364">
    <property type="entry name" value="DISEASERSIST"/>
</dbReference>
<dbReference type="FunFam" id="3.40.50.300:FF:001091">
    <property type="entry name" value="Probable disease resistance protein At1g61300"/>
    <property type="match status" value="1"/>
</dbReference>
<evidence type="ECO:0000313" key="10">
    <source>
        <dbReference type="EMBL" id="RVW87953.1"/>
    </source>
</evidence>
<evidence type="ECO:0000256" key="1">
    <source>
        <dbReference type="ARBA" id="ARBA00008894"/>
    </source>
</evidence>
<dbReference type="InterPro" id="IPR002182">
    <property type="entry name" value="NB-ARC"/>
</dbReference>
<dbReference type="GO" id="GO:0006952">
    <property type="term" value="P:defense response"/>
    <property type="evidence" value="ECO:0007669"/>
    <property type="project" value="UniProtKB-KW"/>
</dbReference>
<keyword evidence="8" id="KW-0812">Transmembrane</keyword>
<keyword evidence="3" id="KW-0677">Repeat</keyword>
<name>A0A438HU12_VITVI</name>
<dbReference type="Gene3D" id="3.80.10.10">
    <property type="entry name" value="Ribonuclease Inhibitor"/>
    <property type="match status" value="1"/>
</dbReference>
<evidence type="ECO:0000256" key="3">
    <source>
        <dbReference type="ARBA" id="ARBA00022737"/>
    </source>
</evidence>
<dbReference type="InterPro" id="IPR032675">
    <property type="entry name" value="LRR_dom_sf"/>
</dbReference>
<dbReference type="Gene3D" id="1.10.8.430">
    <property type="entry name" value="Helical domain of apoptotic protease-activating factors"/>
    <property type="match status" value="1"/>
</dbReference>
<dbReference type="AlphaFoldDB" id="A0A438HU12"/>
<comment type="similarity">
    <text evidence="1">Belongs to the disease resistance NB-LRR family.</text>
</comment>
<proteinExistence type="inferred from homology"/>
<dbReference type="PANTHER" id="PTHR33463">
    <property type="entry name" value="NB-ARC DOMAIN-CONTAINING PROTEIN-RELATED"/>
    <property type="match status" value="1"/>
</dbReference>
<organism evidence="10 11">
    <name type="scientific">Vitis vinifera</name>
    <name type="common">Grape</name>
    <dbReference type="NCBI Taxonomy" id="29760"/>
    <lineage>
        <taxon>Eukaryota</taxon>
        <taxon>Viridiplantae</taxon>
        <taxon>Streptophyta</taxon>
        <taxon>Embryophyta</taxon>
        <taxon>Tracheophyta</taxon>
        <taxon>Spermatophyta</taxon>
        <taxon>Magnoliopsida</taxon>
        <taxon>eudicotyledons</taxon>
        <taxon>Gunneridae</taxon>
        <taxon>Pentapetalae</taxon>
        <taxon>rosids</taxon>
        <taxon>Vitales</taxon>
        <taxon>Vitaceae</taxon>
        <taxon>Viteae</taxon>
        <taxon>Vitis</taxon>
    </lineage>
</organism>
<evidence type="ECO:0000256" key="4">
    <source>
        <dbReference type="ARBA" id="ARBA00022741"/>
    </source>
</evidence>
<feature type="transmembrane region" description="Helical" evidence="8">
    <location>
        <begin position="999"/>
        <end position="1023"/>
    </location>
</feature>
<accession>A0A438HU12</accession>
<evidence type="ECO:0000259" key="9">
    <source>
        <dbReference type="SMART" id="SM00382"/>
    </source>
</evidence>
<protein>
    <submittedName>
        <fullName evidence="10">Putative disease resistance protein</fullName>
    </submittedName>
</protein>
<keyword evidence="8" id="KW-1133">Transmembrane helix</keyword>
<dbReference type="Pfam" id="PF23247">
    <property type="entry name" value="LRR_RPS2"/>
    <property type="match status" value="1"/>
</dbReference>
<dbReference type="PANTHER" id="PTHR33463:SF220">
    <property type="entry name" value="NB-ARC DOMAIN-CONTAINING PROTEIN"/>
    <property type="match status" value="1"/>
</dbReference>
<sequence length="1024" mass="116704">MEEVIRDDDGVSEVEAKSVIFTRLKDLSLSSLPTLKSLYQHPLLFPSLETVVVYSCPSGGFNRQGPFYSLLSDTNMVLLILLIAGCPTLFPLGLYSFSGAQVPFPRGLRLGLLLVLSVCWSVAVDGGIAAYTEVLTPEFLIDKGSDSSAPSMEFLSSIVGLIPCFYDHTSKHTVYIRDLKQNLQALRKEMAELNNLYEDVKARVEGAEQRQMMRRKEVGGWICEVEVMVTEVQEILQKGDQEIQKRCLGCCPRNCWSSYKIGKAVSEKLVAVSGQIGKGHFDVVAEMLPRPLVDELPMEETVGSELAYGRICGFLKDPQVGIMGLYGMGGVGKTTLLKKIHNNFLPTSSDFDVVIWDVVSKPSNVEKIQKVLWNKLQLSRDGWECRSTKEEKAAEILRVLKTKKFVLLLDDIWERLDLLEMGVPHPDAQNKSKIVFTTRSQDVCRQMQAQKSIKVECLSSEAAWTLFQKKVGEETLKFHPHIPRLAKIVAEECKGLPLSLVTVGRAMVGEKDPSNWDKVIQDLSKFPAEISDVVIRIETLIEQWIGEGLLGEVHDIYEARNQGHKIVKKLKHACLVESYGLREKWVVMHDVIHDMALWLYGECGKEKNKILVYNDVFRLKEAAEISELKETEKMSLWDQNLEKFPETLMCPNLKTLFPVEYQYFSGVETLLEELESLNDINQIRINISSALSLNKLKRSHKLQRCISDLGLHNWGDVITLELSSSFLKRMEHLGALHVHDCDDVNISMEREMTQNDVIGLSNYNVAREQYFYSLRFIVIGNCSKLLDLTWVVYASCLEALYVEDCESIELVLHDDHGAYEIVEKLDIFSRLKYLKLNRLPRLKSIYQHPLLFPSLEIIKVYDCKSLRSLPFDSNTSNNNLKKIKGETNWWNRLRWKDETIKDSFTPYFQVDKAEAYFAEESETSSIDDDMQEQLFWQQPGFHFSSIVNLLRPGAVWWSEAAAGSMRDVIWECFWIFGLQQVDYVSSAYKCFITRSYVEMGWIVVMVCVCDIIPLSSVSSIMVVD</sequence>
<evidence type="ECO:0000256" key="5">
    <source>
        <dbReference type="ARBA" id="ARBA00022821"/>
    </source>
</evidence>
<keyword evidence="6" id="KW-0067">ATP-binding</keyword>
<dbReference type="InterPro" id="IPR057135">
    <property type="entry name" value="At4g27190-like_LRR"/>
</dbReference>
<feature type="transmembrane region" description="Helical" evidence="8">
    <location>
        <begin position="110"/>
        <end position="131"/>
    </location>
</feature>
<dbReference type="FunFam" id="1.10.8.430:FF:000003">
    <property type="entry name" value="Probable disease resistance protein At5g66910"/>
    <property type="match status" value="1"/>
</dbReference>
<dbReference type="InterPro" id="IPR003593">
    <property type="entry name" value="AAA+_ATPase"/>
</dbReference>
<dbReference type="InterPro" id="IPR027417">
    <property type="entry name" value="P-loop_NTPase"/>
</dbReference>
<feature type="coiled-coil region" evidence="7">
    <location>
        <begin position="176"/>
        <end position="210"/>
    </location>
</feature>
<dbReference type="GO" id="GO:0005524">
    <property type="term" value="F:ATP binding"/>
    <property type="evidence" value="ECO:0007669"/>
    <property type="project" value="UniProtKB-KW"/>
</dbReference>
<gene>
    <name evidence="10" type="primary">VvCHDp001029_4</name>
    <name evidence="10" type="ORF">CK203_033972</name>
</gene>
<dbReference type="SUPFAM" id="SSF52058">
    <property type="entry name" value="L domain-like"/>
    <property type="match status" value="1"/>
</dbReference>
<comment type="caution">
    <text evidence="10">The sequence shown here is derived from an EMBL/GenBank/DDBJ whole genome shotgun (WGS) entry which is preliminary data.</text>
</comment>
<dbReference type="Pfam" id="PF23559">
    <property type="entry name" value="WHD_DRP"/>
    <property type="match status" value="1"/>
</dbReference>